<dbReference type="PANTHER" id="PTHR13843:SF12">
    <property type="entry name" value="ATPASE F1_V1_A1 COMPLEX ALPHA_BETA SUBUNIT NUCLEOTIDE-BINDING DOMAIN-CONTAINING PROTEIN"/>
    <property type="match status" value="1"/>
</dbReference>
<feature type="compositionally biased region" description="Basic and acidic residues" evidence="1">
    <location>
        <begin position="821"/>
        <end position="830"/>
    </location>
</feature>
<evidence type="ECO:0000259" key="2">
    <source>
        <dbReference type="Pfam" id="PF23415"/>
    </source>
</evidence>
<feature type="compositionally biased region" description="Polar residues" evidence="1">
    <location>
        <begin position="911"/>
        <end position="920"/>
    </location>
</feature>
<feature type="compositionally biased region" description="Basic and acidic residues" evidence="1">
    <location>
        <begin position="1021"/>
        <end position="1038"/>
    </location>
</feature>
<feature type="domain" description="Microtubule-associated protein 1A/B/S-like MBL-like" evidence="3">
    <location>
        <begin position="226"/>
        <end position="489"/>
    </location>
</feature>
<dbReference type="GO" id="GO:0008017">
    <property type="term" value="F:microtubule binding"/>
    <property type="evidence" value="ECO:0007669"/>
    <property type="project" value="InterPro"/>
</dbReference>
<feature type="region of interest" description="Disordered" evidence="1">
    <location>
        <begin position="1150"/>
        <end position="1411"/>
    </location>
</feature>
<dbReference type="GO" id="GO:0043025">
    <property type="term" value="C:neuronal cell body"/>
    <property type="evidence" value="ECO:0007669"/>
    <property type="project" value="TreeGrafter"/>
</dbReference>
<dbReference type="EMBL" id="UYJE01006577">
    <property type="protein sequence ID" value="VDI47186.1"/>
    <property type="molecule type" value="Genomic_DNA"/>
</dbReference>
<feature type="region of interest" description="Disordered" evidence="1">
    <location>
        <begin position="485"/>
        <end position="663"/>
    </location>
</feature>
<feature type="compositionally biased region" description="Low complexity" evidence="1">
    <location>
        <begin position="1316"/>
        <end position="1327"/>
    </location>
</feature>
<evidence type="ECO:0000313" key="5">
    <source>
        <dbReference type="Proteomes" id="UP000596742"/>
    </source>
</evidence>
<dbReference type="InterPro" id="IPR056617">
    <property type="entry name" value="MAP1B/S_N"/>
</dbReference>
<feature type="compositionally biased region" description="Basic and acidic residues" evidence="1">
    <location>
        <begin position="1201"/>
        <end position="1213"/>
    </location>
</feature>
<dbReference type="GO" id="GO:0016358">
    <property type="term" value="P:dendrite development"/>
    <property type="evidence" value="ECO:0007669"/>
    <property type="project" value="TreeGrafter"/>
</dbReference>
<feature type="compositionally biased region" description="Basic and acidic residues" evidence="1">
    <location>
        <begin position="527"/>
        <end position="563"/>
    </location>
</feature>
<dbReference type="PANTHER" id="PTHR13843">
    <property type="entry name" value="MICROTUBULE-ASSOCIATED PROTEIN"/>
    <property type="match status" value="1"/>
</dbReference>
<feature type="compositionally biased region" description="Polar residues" evidence="1">
    <location>
        <begin position="1384"/>
        <end position="1402"/>
    </location>
</feature>
<dbReference type="GO" id="GO:0005829">
    <property type="term" value="C:cytosol"/>
    <property type="evidence" value="ECO:0007669"/>
    <property type="project" value="TreeGrafter"/>
</dbReference>
<dbReference type="Pfam" id="PF25281">
    <property type="entry name" value="MBL_MAP1B"/>
    <property type="match status" value="1"/>
</dbReference>
<feature type="compositionally biased region" description="Basic and acidic residues" evidence="1">
    <location>
        <begin position="1180"/>
        <end position="1191"/>
    </location>
</feature>
<dbReference type="GO" id="GO:0007409">
    <property type="term" value="P:axonogenesis"/>
    <property type="evidence" value="ECO:0007669"/>
    <property type="project" value="TreeGrafter"/>
</dbReference>
<evidence type="ECO:0000259" key="3">
    <source>
        <dbReference type="Pfam" id="PF25281"/>
    </source>
</evidence>
<dbReference type="GO" id="GO:0005875">
    <property type="term" value="C:microtubule associated complex"/>
    <property type="evidence" value="ECO:0007669"/>
    <property type="project" value="TreeGrafter"/>
</dbReference>
<dbReference type="GO" id="GO:0031114">
    <property type="term" value="P:regulation of microtubule depolymerization"/>
    <property type="evidence" value="ECO:0007669"/>
    <property type="project" value="TreeGrafter"/>
</dbReference>
<dbReference type="InterPro" id="IPR057480">
    <property type="entry name" value="MAP1A/B/S-like_MBL"/>
</dbReference>
<feature type="region of interest" description="Disordered" evidence="1">
    <location>
        <begin position="687"/>
        <end position="1115"/>
    </location>
</feature>
<dbReference type="GO" id="GO:0030425">
    <property type="term" value="C:dendrite"/>
    <property type="evidence" value="ECO:0007669"/>
    <property type="project" value="TreeGrafter"/>
</dbReference>
<dbReference type="Proteomes" id="UP000596742">
    <property type="component" value="Unassembled WGS sequence"/>
</dbReference>
<reference evidence="4" key="1">
    <citation type="submission" date="2018-11" db="EMBL/GenBank/DDBJ databases">
        <authorList>
            <person name="Alioto T."/>
            <person name="Alioto T."/>
        </authorList>
    </citation>
    <scope>NUCLEOTIDE SEQUENCE</scope>
</reference>
<feature type="compositionally biased region" description="Basic and acidic residues" evidence="1">
    <location>
        <begin position="614"/>
        <end position="662"/>
    </location>
</feature>
<feature type="compositionally biased region" description="Low complexity" evidence="1">
    <location>
        <begin position="601"/>
        <end position="613"/>
    </location>
</feature>
<feature type="compositionally biased region" description="Polar residues" evidence="1">
    <location>
        <begin position="1224"/>
        <end position="1236"/>
    </location>
</feature>
<accession>A0A8B6FCP0</accession>
<feature type="compositionally biased region" description="Acidic residues" evidence="1">
    <location>
        <begin position="1003"/>
        <end position="1017"/>
    </location>
</feature>
<keyword evidence="5" id="KW-1185">Reference proteome</keyword>
<feature type="compositionally biased region" description="Basic and acidic residues" evidence="1">
    <location>
        <begin position="1150"/>
        <end position="1168"/>
    </location>
</feature>
<name>A0A8B6FCP0_MYTGA</name>
<organism evidence="4 5">
    <name type="scientific">Mytilus galloprovincialis</name>
    <name type="common">Mediterranean mussel</name>
    <dbReference type="NCBI Taxonomy" id="29158"/>
    <lineage>
        <taxon>Eukaryota</taxon>
        <taxon>Metazoa</taxon>
        <taxon>Spiralia</taxon>
        <taxon>Lophotrochozoa</taxon>
        <taxon>Mollusca</taxon>
        <taxon>Bivalvia</taxon>
        <taxon>Autobranchia</taxon>
        <taxon>Pteriomorphia</taxon>
        <taxon>Mytilida</taxon>
        <taxon>Mytiloidea</taxon>
        <taxon>Mytilidae</taxon>
        <taxon>Mytilinae</taxon>
        <taxon>Mytilus</taxon>
    </lineage>
</organism>
<feature type="compositionally biased region" description="Basic and acidic residues" evidence="1">
    <location>
        <begin position="861"/>
        <end position="873"/>
    </location>
</feature>
<dbReference type="GO" id="GO:0000226">
    <property type="term" value="P:microtubule cytoskeleton organization"/>
    <property type="evidence" value="ECO:0007669"/>
    <property type="project" value="InterPro"/>
</dbReference>
<dbReference type="GO" id="GO:0005874">
    <property type="term" value="C:microtubule"/>
    <property type="evidence" value="ECO:0007669"/>
    <property type="project" value="InterPro"/>
</dbReference>
<feature type="compositionally biased region" description="Basic and acidic residues" evidence="1">
    <location>
        <begin position="578"/>
        <end position="599"/>
    </location>
</feature>
<feature type="domain" description="Microtubule-associated protein 1B/S N-terminal" evidence="2">
    <location>
        <begin position="22"/>
        <end position="217"/>
    </location>
</feature>
<evidence type="ECO:0000313" key="4">
    <source>
        <dbReference type="EMBL" id="VDI47186.1"/>
    </source>
</evidence>
<proteinExistence type="predicted"/>
<dbReference type="GO" id="GO:0003779">
    <property type="term" value="F:actin binding"/>
    <property type="evidence" value="ECO:0007669"/>
    <property type="project" value="TreeGrafter"/>
</dbReference>
<dbReference type="OrthoDB" id="5371837at2759"/>
<feature type="compositionally biased region" description="Basic and acidic residues" evidence="1">
    <location>
        <begin position="946"/>
        <end position="961"/>
    </location>
</feature>
<feature type="compositionally biased region" description="Basic and acidic residues" evidence="1">
    <location>
        <begin position="1277"/>
        <end position="1291"/>
    </location>
</feature>
<dbReference type="Pfam" id="PF23415">
    <property type="entry name" value="MAPB1_N"/>
    <property type="match status" value="1"/>
</dbReference>
<dbReference type="InterPro" id="IPR026074">
    <property type="entry name" value="MAP1"/>
</dbReference>
<feature type="compositionally biased region" description="Polar residues" evidence="1">
    <location>
        <begin position="982"/>
        <end position="998"/>
    </location>
</feature>
<feature type="compositionally biased region" description="Polar residues" evidence="1">
    <location>
        <begin position="771"/>
        <end position="785"/>
    </location>
</feature>
<feature type="compositionally biased region" description="Basic and acidic residues" evidence="1">
    <location>
        <begin position="1060"/>
        <end position="1101"/>
    </location>
</feature>
<comment type="caution">
    <text evidence="4">The sequence shown here is derived from an EMBL/GenBank/DDBJ whole genome shotgun (WGS) entry which is preliminary data.</text>
</comment>
<gene>
    <name evidence="4" type="ORF">MGAL_10B001951</name>
</gene>
<sequence length="1529" mass="168535">MMETDTQADADGSNLRQVSTAVLLIVGEPATADHKNLILGEITKGFRCWDCEDVDINDELAHIANAAELGVEGPNDSEGICERVLNYGTEKMASMIVVNSHLETLVAALKNFLTLSAPYKHLIYAGHFFSGNGAWVLQDDTFSIASFAQMCKDKEIEDAIKQQNGGQINFYFSKGGEWKADSLKKLEVFKNTVVKVSSDEKSLDNVHGVLQFTAYIASFINAKTSEDLLRTSDVVGSIRFNKPTLYIFPGSEGDSSLFGVSGFNLLINGGYSRKACFWDLTRHLDRIDAFLMTHLGTDNVFGISTLLKRKSTEYIHPEIGHMYLNGSDKVSHSAVVNGQADKEPSLCINLSDEGSRLIEYAKQLGHVPQQCTRPMTSQPLQPINLYHKVGHGSLNMYVLNPVSDSKELKDFYQHWNKHLSEHGSLHQIPIQNQLSVCTLLVWQPADPNEKITRIFFPGNAPQYKLLEGLEKMKHLDILKHASCTAKDLESKPTSATKRNSLAARPAPSKPPVKSAEPATARSSKPVSEVRRTSELRASADKKTSEVKSSFERKKPEPKKEESKPPPSKPRVPTASSLRADKGSKEDENKKTAKKDDKASKPTKTAPAAKTTTKAKAETKAKKDSPTKAPEKPVEKVEEEVKEKVEEEVKEKVEEKEEKKEVVEEVPIVEEPPVAVVEPMQESSLLDLSPNEPVVDLSPNEPVVDSGLMTDTGASEVKEASPEPLPNPTDEYDQSNTSSPDDLDLMGIGGAEMGNKMMESFHEGYNGGDLMSNGTPTEEQGQNLNNFGIYDDNVDVQPEALPEPVEYPAQEAFSQPDMIPVNDRKSNEEKPLISGMAPIEPDVVQGLEPDVDLTTATTSTPLDDKPLFDFDSSEKSIPSAESEPLQPTTQDPMQKSLYGDDIPDQGSEAFESLTNSESLMSSKAADIAELDQTSEDLMQKSMTTSQEMDHHEDDNAMEREIQGDNPPDVVQVQEKFEDEDIVESQNKIQENIIESQGRMQETIGEVDEDEISPDENDSQVDVSERNLDGLEDNKGQLDEEKGDDESPYAFENKAFTQGAEGNEKESSPEPKEEKDFDLTEPEVKGQDEKDFDLTEPEVKGQDEIIDEGSISPDEGVVEDKFAEEEEDYLHDDDKDLAYVKQGGVGIDVHEQENEEQQVKESLDGTHEQYNDSLEVSNIPEAFEKDETPDPKEIQSGGGLETLSEKETPEERPLESMDPYDPFCSGSPNMPSMQTSDPFAQYEEQRSSSESPSEEAKPVNGLSFDPYGAQSQSPFGEAAFKENMEAEELEKKQSTNPFDPEAEWGKPMGLPSPPPPDAGAKPPAGNGKPSSAKKTAKPDPAKNGVKKDPLATSRAKAKLDTSSNGPSSKLNTTRTRPASAAEPKSKPSTSLGKRPSTSTGSSRASPAVKTPPLPPFTPFYVDLTYIPNHGNPSYSDIEFFKRVRARYYVLSSLSPNPQTLTALMEAKETWENKNSEVTLIPTYDNDTLRHWMGLNRDKLSELNIDVGPSASRCTIHLQDHETSCSAYRLEF</sequence>
<feature type="compositionally biased region" description="Polar residues" evidence="1">
    <location>
        <begin position="1358"/>
        <end position="1374"/>
    </location>
</feature>
<protein>
    <submittedName>
        <fullName evidence="4">Microtubule-associated protein 1</fullName>
    </submittedName>
</protein>
<evidence type="ECO:0000256" key="1">
    <source>
        <dbReference type="SAM" id="MobiDB-lite"/>
    </source>
</evidence>
<dbReference type="GO" id="GO:0045202">
    <property type="term" value="C:synapse"/>
    <property type="evidence" value="ECO:0007669"/>
    <property type="project" value="TreeGrafter"/>
</dbReference>
<feature type="compositionally biased region" description="Basic and acidic residues" evidence="1">
    <location>
        <begin position="1334"/>
        <end position="1347"/>
    </location>
</feature>